<protein>
    <recommendedName>
        <fullName evidence="4">Prenyltransferase</fullName>
    </recommendedName>
</protein>
<feature type="transmembrane region" description="Helical" evidence="1">
    <location>
        <begin position="214"/>
        <end position="233"/>
    </location>
</feature>
<keyword evidence="3" id="KW-1185">Reference proteome</keyword>
<organism evidence="2 3">
    <name type="scientific">Hymenobacter lutimineralis</name>
    <dbReference type="NCBI Taxonomy" id="2606448"/>
    <lineage>
        <taxon>Bacteria</taxon>
        <taxon>Pseudomonadati</taxon>
        <taxon>Bacteroidota</taxon>
        <taxon>Cytophagia</taxon>
        <taxon>Cytophagales</taxon>
        <taxon>Hymenobacteraceae</taxon>
        <taxon>Hymenobacter</taxon>
    </lineage>
</organism>
<comment type="caution">
    <text evidence="2">The sequence shown here is derived from an EMBL/GenBank/DDBJ whole genome shotgun (WGS) entry which is preliminary data.</text>
</comment>
<dbReference type="EMBL" id="VTHL01000017">
    <property type="protein sequence ID" value="TYZ07422.1"/>
    <property type="molecule type" value="Genomic_DNA"/>
</dbReference>
<name>A0A5D6UXU0_9BACT</name>
<keyword evidence="1" id="KW-0812">Transmembrane</keyword>
<evidence type="ECO:0000313" key="2">
    <source>
        <dbReference type="EMBL" id="TYZ07422.1"/>
    </source>
</evidence>
<gene>
    <name evidence="2" type="ORF">FY528_15270</name>
</gene>
<feature type="transmembrane region" description="Helical" evidence="1">
    <location>
        <begin position="245"/>
        <end position="264"/>
    </location>
</feature>
<feature type="transmembrane region" description="Helical" evidence="1">
    <location>
        <begin position="113"/>
        <end position="133"/>
    </location>
</feature>
<dbReference type="Proteomes" id="UP000322791">
    <property type="component" value="Unassembled WGS sequence"/>
</dbReference>
<feature type="transmembrane region" description="Helical" evidence="1">
    <location>
        <begin position="177"/>
        <end position="194"/>
    </location>
</feature>
<evidence type="ECO:0000256" key="1">
    <source>
        <dbReference type="SAM" id="Phobius"/>
    </source>
</evidence>
<evidence type="ECO:0008006" key="4">
    <source>
        <dbReference type="Google" id="ProtNLM"/>
    </source>
</evidence>
<dbReference type="AlphaFoldDB" id="A0A5D6UXU0"/>
<evidence type="ECO:0000313" key="3">
    <source>
        <dbReference type="Proteomes" id="UP000322791"/>
    </source>
</evidence>
<feature type="transmembrane region" description="Helical" evidence="1">
    <location>
        <begin position="20"/>
        <end position="39"/>
    </location>
</feature>
<proteinExistence type="predicted"/>
<dbReference type="RefSeq" id="WP_149071899.1">
    <property type="nucleotide sequence ID" value="NZ_VTHL01000017.1"/>
</dbReference>
<reference evidence="2 3" key="1">
    <citation type="submission" date="2019-08" db="EMBL/GenBank/DDBJ databases">
        <authorList>
            <person name="Seo M.-J."/>
        </authorList>
    </citation>
    <scope>NUCLEOTIDE SEQUENCE [LARGE SCALE GENOMIC DNA]</scope>
    <source>
        <strain evidence="2 3">KIGAM108</strain>
    </source>
</reference>
<keyword evidence="1" id="KW-1133">Transmembrane helix</keyword>
<accession>A0A5D6UXU0</accession>
<keyword evidence="1" id="KW-0472">Membrane</keyword>
<sequence>MNLPAFGAYLRQRFPPVNMALFAILFGTVYSVAAALQAGPAAQRAWGWPEWLGVAATISFFFRLRVFDEIKDYATDLEHHPERVLQQGRVTLGQLQAVAALGTLLEVAWSVGMGWRAVVGWALAVGYSLLMRYEFFVPTYLRPRLVLYALTHILVMPLLIGWLWAAYAAPPLLTPPLGLLALLSVFGGLSFEIARKIRVPADERPGLDSYSRALGYGGAVAAVLLVLLAGVLTQGVLLQRLEARAWPFWLVAVLYAATAAAYGWSLRRPSARALKLAELLTSLFMLSSYVSIIAEIARRW</sequence>
<feature type="transmembrane region" description="Helical" evidence="1">
    <location>
        <begin position="145"/>
        <end position="165"/>
    </location>
</feature>